<protein>
    <submittedName>
        <fullName evidence="3">RNA-directed DNA polymerase, eukaryota, reverse transcriptase zinc-binding domain protein</fullName>
    </submittedName>
</protein>
<name>A0A6L2NCB7_TANCI</name>
<dbReference type="AlphaFoldDB" id="A0A6L2NCB7"/>
<evidence type="ECO:0000259" key="2">
    <source>
        <dbReference type="PROSITE" id="PS50878"/>
    </source>
</evidence>
<feature type="transmembrane region" description="Helical" evidence="1">
    <location>
        <begin position="12"/>
        <end position="36"/>
    </location>
</feature>
<dbReference type="PROSITE" id="PS50878">
    <property type="entry name" value="RT_POL"/>
    <property type="match status" value="1"/>
</dbReference>
<dbReference type="Pfam" id="PF00078">
    <property type="entry name" value="RVT_1"/>
    <property type="match status" value="1"/>
</dbReference>
<keyword evidence="3" id="KW-0808">Transferase</keyword>
<evidence type="ECO:0000256" key="1">
    <source>
        <dbReference type="SAM" id="Phobius"/>
    </source>
</evidence>
<dbReference type="PANTHER" id="PTHR33116:SF78">
    <property type="entry name" value="OS12G0587133 PROTEIN"/>
    <property type="match status" value="1"/>
</dbReference>
<keyword evidence="1" id="KW-1133">Transmembrane helix</keyword>
<dbReference type="InterPro" id="IPR000477">
    <property type="entry name" value="RT_dom"/>
</dbReference>
<evidence type="ECO:0000313" key="3">
    <source>
        <dbReference type="EMBL" id="GEU83137.1"/>
    </source>
</evidence>
<dbReference type="InterPro" id="IPR043502">
    <property type="entry name" value="DNA/RNA_pol_sf"/>
</dbReference>
<dbReference type="EMBL" id="BKCJ010008624">
    <property type="protein sequence ID" value="GEU83137.1"/>
    <property type="molecule type" value="Genomic_DNA"/>
</dbReference>
<sequence>MGDFAFGVGFLFVKWGGFVVCGVGLRGVTLFCLYVVGEKWGMNQSAFVPNRHIQDNILLSQELLKGYERKEGPKRIAMKVDIQKAYDTVNRKFLKEILNGFGFHERMVHWIMSCVTTMAFSICVNGKSCRYFKGGRGLRQGDPISPYLFTLVMEMLTLIAHDKVDTCKEFKLPVKYLGVLLTSERPSVNNCIVLIDKNIVNEKKSLWVKWANTVKLKGKSIWAATEDVNDSWGWKKYSKIEIRDMYCGNSINSIVRRLCLAASVYLIWQERNYLQLKCLVSWSPLGVTVPFCASCLFQIGPEGEFEIDAEASEKALGCQSS</sequence>
<comment type="caution">
    <text evidence="3">The sequence shown here is derived from an EMBL/GenBank/DDBJ whole genome shotgun (WGS) entry which is preliminary data.</text>
</comment>
<gene>
    <name evidence="3" type="ORF">Tci_055115</name>
</gene>
<dbReference type="SUPFAM" id="SSF56672">
    <property type="entry name" value="DNA/RNA polymerases"/>
    <property type="match status" value="1"/>
</dbReference>
<keyword evidence="1" id="KW-0472">Membrane</keyword>
<reference evidence="3" key="1">
    <citation type="journal article" date="2019" name="Sci. Rep.">
        <title>Draft genome of Tanacetum cinerariifolium, the natural source of mosquito coil.</title>
        <authorList>
            <person name="Yamashiro T."/>
            <person name="Shiraishi A."/>
            <person name="Satake H."/>
            <person name="Nakayama K."/>
        </authorList>
    </citation>
    <scope>NUCLEOTIDE SEQUENCE</scope>
</reference>
<organism evidence="3">
    <name type="scientific">Tanacetum cinerariifolium</name>
    <name type="common">Dalmatian daisy</name>
    <name type="synonym">Chrysanthemum cinerariifolium</name>
    <dbReference type="NCBI Taxonomy" id="118510"/>
    <lineage>
        <taxon>Eukaryota</taxon>
        <taxon>Viridiplantae</taxon>
        <taxon>Streptophyta</taxon>
        <taxon>Embryophyta</taxon>
        <taxon>Tracheophyta</taxon>
        <taxon>Spermatophyta</taxon>
        <taxon>Magnoliopsida</taxon>
        <taxon>eudicotyledons</taxon>
        <taxon>Gunneridae</taxon>
        <taxon>Pentapetalae</taxon>
        <taxon>asterids</taxon>
        <taxon>campanulids</taxon>
        <taxon>Asterales</taxon>
        <taxon>Asteraceae</taxon>
        <taxon>Asteroideae</taxon>
        <taxon>Anthemideae</taxon>
        <taxon>Anthemidinae</taxon>
        <taxon>Tanacetum</taxon>
    </lineage>
</organism>
<proteinExistence type="predicted"/>
<feature type="domain" description="Reverse transcriptase" evidence="2">
    <location>
        <begin position="1"/>
        <end position="251"/>
    </location>
</feature>
<keyword evidence="3" id="KW-0548">Nucleotidyltransferase</keyword>
<dbReference type="GO" id="GO:0003964">
    <property type="term" value="F:RNA-directed DNA polymerase activity"/>
    <property type="evidence" value="ECO:0007669"/>
    <property type="project" value="UniProtKB-KW"/>
</dbReference>
<keyword evidence="1" id="KW-0812">Transmembrane</keyword>
<dbReference type="PANTHER" id="PTHR33116">
    <property type="entry name" value="REVERSE TRANSCRIPTASE ZINC-BINDING DOMAIN-CONTAINING PROTEIN-RELATED-RELATED"/>
    <property type="match status" value="1"/>
</dbReference>
<keyword evidence="3" id="KW-0695">RNA-directed DNA polymerase</keyword>
<accession>A0A6L2NCB7</accession>